<reference evidence="1 2" key="1">
    <citation type="submission" date="2024-01" db="EMBL/GenBank/DDBJ databases">
        <title>The genomes of 5 underutilized Papilionoideae crops provide insights into root nodulation and disease resistanc.</title>
        <authorList>
            <person name="Jiang F."/>
        </authorList>
    </citation>
    <scope>NUCLEOTIDE SEQUENCE [LARGE SCALE GENOMIC DNA]</scope>
    <source>
        <strain evidence="1">LVBAO_FW01</strain>
        <tissue evidence="1">Leaves</tissue>
    </source>
</reference>
<proteinExistence type="predicted"/>
<name>A0AAN9QBJ3_CANGL</name>
<dbReference type="AlphaFoldDB" id="A0AAN9QBJ3"/>
<keyword evidence="2" id="KW-1185">Reference proteome</keyword>
<organism evidence="1 2">
    <name type="scientific">Canavalia gladiata</name>
    <name type="common">Sword bean</name>
    <name type="synonym">Dolichos gladiatus</name>
    <dbReference type="NCBI Taxonomy" id="3824"/>
    <lineage>
        <taxon>Eukaryota</taxon>
        <taxon>Viridiplantae</taxon>
        <taxon>Streptophyta</taxon>
        <taxon>Embryophyta</taxon>
        <taxon>Tracheophyta</taxon>
        <taxon>Spermatophyta</taxon>
        <taxon>Magnoliopsida</taxon>
        <taxon>eudicotyledons</taxon>
        <taxon>Gunneridae</taxon>
        <taxon>Pentapetalae</taxon>
        <taxon>rosids</taxon>
        <taxon>fabids</taxon>
        <taxon>Fabales</taxon>
        <taxon>Fabaceae</taxon>
        <taxon>Papilionoideae</taxon>
        <taxon>50 kb inversion clade</taxon>
        <taxon>NPAAA clade</taxon>
        <taxon>indigoferoid/millettioid clade</taxon>
        <taxon>Phaseoleae</taxon>
        <taxon>Canavalia</taxon>
    </lineage>
</organism>
<gene>
    <name evidence="1" type="ORF">VNO77_23044</name>
</gene>
<accession>A0AAN9QBJ3</accession>
<comment type="caution">
    <text evidence="1">The sequence shown here is derived from an EMBL/GenBank/DDBJ whole genome shotgun (WGS) entry which is preliminary data.</text>
</comment>
<protein>
    <submittedName>
        <fullName evidence="1">Uncharacterized protein</fullName>
    </submittedName>
</protein>
<evidence type="ECO:0000313" key="2">
    <source>
        <dbReference type="Proteomes" id="UP001367508"/>
    </source>
</evidence>
<sequence>MRAFDSSTYAPFCHMIQDAKLTLYIKIRANSIQGIVAITTVMGDDYVVRLCLKSVPVQMRAAPLFWTNCMGPNNVSARMREFARDHADTDLPKDAFKQGSVKTQGWSRNVSLRAALEGRIATLQGMDVFLFSIAAPEGPDPEFSSSRKGSKDVDSVWRMYSSFAEPQAALAGGQPLYVAKENP</sequence>
<dbReference type="EMBL" id="JAYMYQ010000005">
    <property type="protein sequence ID" value="KAK7328909.1"/>
    <property type="molecule type" value="Genomic_DNA"/>
</dbReference>
<evidence type="ECO:0000313" key="1">
    <source>
        <dbReference type="EMBL" id="KAK7328909.1"/>
    </source>
</evidence>
<dbReference type="Proteomes" id="UP001367508">
    <property type="component" value="Unassembled WGS sequence"/>
</dbReference>